<accession>A0A2G8JXP5</accession>
<name>A0A2G8JXP5_STIJA</name>
<reference evidence="4 5" key="1">
    <citation type="journal article" date="2017" name="PLoS Biol.">
        <title>The sea cucumber genome provides insights into morphological evolution and visceral regeneration.</title>
        <authorList>
            <person name="Zhang X."/>
            <person name="Sun L."/>
            <person name="Yuan J."/>
            <person name="Sun Y."/>
            <person name="Gao Y."/>
            <person name="Zhang L."/>
            <person name="Li S."/>
            <person name="Dai H."/>
            <person name="Hamel J.F."/>
            <person name="Liu C."/>
            <person name="Yu Y."/>
            <person name="Liu S."/>
            <person name="Lin W."/>
            <person name="Guo K."/>
            <person name="Jin S."/>
            <person name="Xu P."/>
            <person name="Storey K.B."/>
            <person name="Huan P."/>
            <person name="Zhang T."/>
            <person name="Zhou Y."/>
            <person name="Zhang J."/>
            <person name="Lin C."/>
            <person name="Li X."/>
            <person name="Xing L."/>
            <person name="Huo D."/>
            <person name="Sun M."/>
            <person name="Wang L."/>
            <person name="Mercier A."/>
            <person name="Li F."/>
            <person name="Yang H."/>
            <person name="Xiang J."/>
        </authorList>
    </citation>
    <scope>NUCLEOTIDE SEQUENCE [LARGE SCALE GENOMIC DNA]</scope>
    <source>
        <strain evidence="4">Shaxun</strain>
        <tissue evidence="4">Muscle</tissue>
    </source>
</reference>
<dbReference type="STRING" id="307972.A0A2G8JXP5"/>
<evidence type="ECO:0000256" key="1">
    <source>
        <dbReference type="ARBA" id="ARBA00001913"/>
    </source>
</evidence>
<dbReference type="PANTHER" id="PTHR42693">
    <property type="entry name" value="ARYLSULFATASE FAMILY MEMBER"/>
    <property type="match status" value="1"/>
</dbReference>
<dbReference type="InterPro" id="IPR050738">
    <property type="entry name" value="Sulfatase"/>
</dbReference>
<organism evidence="4 5">
    <name type="scientific">Stichopus japonicus</name>
    <name type="common">Sea cucumber</name>
    <dbReference type="NCBI Taxonomy" id="307972"/>
    <lineage>
        <taxon>Eukaryota</taxon>
        <taxon>Metazoa</taxon>
        <taxon>Echinodermata</taxon>
        <taxon>Eleutherozoa</taxon>
        <taxon>Echinozoa</taxon>
        <taxon>Holothuroidea</taxon>
        <taxon>Aspidochirotacea</taxon>
        <taxon>Aspidochirotida</taxon>
        <taxon>Stichopodidae</taxon>
        <taxon>Apostichopus</taxon>
    </lineage>
</organism>
<evidence type="ECO:0000313" key="5">
    <source>
        <dbReference type="Proteomes" id="UP000230750"/>
    </source>
</evidence>
<comment type="similarity">
    <text evidence="2">Belongs to the sulfatase family.</text>
</comment>
<dbReference type="OrthoDB" id="103349at2759"/>
<dbReference type="SUPFAM" id="SSF53649">
    <property type="entry name" value="Alkaline phosphatase-like"/>
    <property type="match status" value="1"/>
</dbReference>
<dbReference type="EMBL" id="MRZV01001114">
    <property type="protein sequence ID" value="PIK40512.1"/>
    <property type="molecule type" value="Genomic_DNA"/>
</dbReference>
<comment type="caution">
    <text evidence="4">The sequence shown here is derived from an EMBL/GenBank/DDBJ whole genome shotgun (WGS) entry which is preliminary data.</text>
</comment>
<proteinExistence type="inferred from homology"/>
<dbReference type="GO" id="GO:0004065">
    <property type="term" value="F:arylsulfatase activity"/>
    <property type="evidence" value="ECO:0007669"/>
    <property type="project" value="TreeGrafter"/>
</dbReference>
<evidence type="ECO:0000256" key="2">
    <source>
        <dbReference type="ARBA" id="ARBA00008779"/>
    </source>
</evidence>
<sequence>MNFCVLDKVNVALSDMIIKFTFTVILALSQVPFCLMLPRDPLDKPNIIILVADDMGYGDLSSYGHPTQESGPIDRMALEGMRFTQWYSPESVCTPSRGATLTGRLPVRVGLYGPYERVFIPHMPTGLPKNEITIAEALKDVGYATGMNGKWHLGINEFRFDDGNHLPAHHGFDEVGTIAPFTHHARCDEEKKIVSSPEKSYCFFYSNDTIIQQPAAHHNITKTLVYETKAFIYNHENDPFFYMLNFLHLHDSLFAGPEFQASSKRGEYGDNLNEMSWAVGEVLDTLRKLEIEKNTLVLFVSDHGGHIEICSDGGKNSPFRGSKETTWEGGFRVPAIAWWPSMIEGATVSRDIVSSLDILAPPWI</sequence>
<dbReference type="Pfam" id="PF00884">
    <property type="entry name" value="Sulfatase"/>
    <property type="match status" value="1"/>
</dbReference>
<feature type="domain" description="Sulfatase N-terminal" evidence="3">
    <location>
        <begin position="45"/>
        <end position="359"/>
    </location>
</feature>
<gene>
    <name evidence="4" type="ORF">BSL78_22651</name>
</gene>
<evidence type="ECO:0000313" key="4">
    <source>
        <dbReference type="EMBL" id="PIK40512.1"/>
    </source>
</evidence>
<dbReference type="AlphaFoldDB" id="A0A2G8JXP5"/>
<dbReference type="PANTHER" id="PTHR42693:SF15">
    <property type="entry name" value="ARYLSULFATASE"/>
    <property type="match status" value="1"/>
</dbReference>
<dbReference type="Gene3D" id="3.40.720.10">
    <property type="entry name" value="Alkaline Phosphatase, subunit A"/>
    <property type="match status" value="1"/>
</dbReference>
<dbReference type="InterPro" id="IPR017850">
    <property type="entry name" value="Alkaline_phosphatase_core_sf"/>
</dbReference>
<dbReference type="Proteomes" id="UP000230750">
    <property type="component" value="Unassembled WGS sequence"/>
</dbReference>
<comment type="cofactor">
    <cofactor evidence="1">
        <name>Ca(2+)</name>
        <dbReference type="ChEBI" id="CHEBI:29108"/>
    </cofactor>
</comment>
<protein>
    <submittedName>
        <fullName evidence="4">Putative arylsulfatase-like</fullName>
    </submittedName>
</protein>
<keyword evidence="5" id="KW-1185">Reference proteome</keyword>
<dbReference type="InterPro" id="IPR000917">
    <property type="entry name" value="Sulfatase_N"/>
</dbReference>
<evidence type="ECO:0000259" key="3">
    <source>
        <dbReference type="Pfam" id="PF00884"/>
    </source>
</evidence>